<keyword evidence="10" id="KW-1185">Reference proteome</keyword>
<evidence type="ECO:0000256" key="5">
    <source>
        <dbReference type="ARBA" id="ARBA00022989"/>
    </source>
</evidence>
<feature type="transmembrane region" description="Helical" evidence="7">
    <location>
        <begin position="111"/>
        <end position="130"/>
    </location>
</feature>
<feature type="transmembrane region" description="Helical" evidence="7">
    <location>
        <begin position="240"/>
        <end position="258"/>
    </location>
</feature>
<feature type="transmembrane region" description="Helical" evidence="7">
    <location>
        <begin position="80"/>
        <end position="99"/>
    </location>
</feature>
<dbReference type="EMBL" id="JACHJN010000005">
    <property type="protein sequence ID" value="MBB5957312.1"/>
    <property type="molecule type" value="Genomic_DNA"/>
</dbReference>
<organism evidence="9 10">
    <name type="scientific">Saccharothrix tamanrassetensis</name>
    <dbReference type="NCBI Taxonomy" id="1051531"/>
    <lineage>
        <taxon>Bacteria</taxon>
        <taxon>Bacillati</taxon>
        <taxon>Actinomycetota</taxon>
        <taxon>Actinomycetes</taxon>
        <taxon>Pseudonocardiales</taxon>
        <taxon>Pseudonocardiaceae</taxon>
        <taxon>Saccharothrix</taxon>
    </lineage>
</organism>
<evidence type="ECO:0000256" key="6">
    <source>
        <dbReference type="ARBA" id="ARBA00023136"/>
    </source>
</evidence>
<feature type="transmembrane region" description="Helical" evidence="7">
    <location>
        <begin position="270"/>
        <end position="291"/>
    </location>
</feature>
<dbReference type="InterPro" id="IPR036259">
    <property type="entry name" value="MFS_trans_sf"/>
</dbReference>
<gene>
    <name evidence="9" type="ORF">FHS29_003905</name>
</gene>
<evidence type="ECO:0000256" key="3">
    <source>
        <dbReference type="ARBA" id="ARBA00022475"/>
    </source>
</evidence>
<dbReference type="PANTHER" id="PTHR42718">
    <property type="entry name" value="MAJOR FACILITATOR SUPERFAMILY MULTIDRUG TRANSPORTER MFSC"/>
    <property type="match status" value="1"/>
</dbReference>
<keyword evidence="2" id="KW-0813">Transport</keyword>
<dbReference type="GO" id="GO:0022857">
    <property type="term" value="F:transmembrane transporter activity"/>
    <property type="evidence" value="ECO:0007669"/>
    <property type="project" value="InterPro"/>
</dbReference>
<feature type="transmembrane region" description="Helical" evidence="7">
    <location>
        <begin position="405"/>
        <end position="425"/>
    </location>
</feature>
<dbReference type="InterPro" id="IPR011701">
    <property type="entry name" value="MFS"/>
</dbReference>
<evidence type="ECO:0000256" key="7">
    <source>
        <dbReference type="SAM" id="Phobius"/>
    </source>
</evidence>
<dbReference type="PROSITE" id="PS50850">
    <property type="entry name" value="MFS"/>
    <property type="match status" value="1"/>
</dbReference>
<dbReference type="Pfam" id="PF07690">
    <property type="entry name" value="MFS_1"/>
    <property type="match status" value="1"/>
</dbReference>
<evidence type="ECO:0000313" key="9">
    <source>
        <dbReference type="EMBL" id="MBB5957312.1"/>
    </source>
</evidence>
<dbReference type="InterPro" id="IPR020846">
    <property type="entry name" value="MFS_dom"/>
</dbReference>
<feature type="domain" description="Major facilitator superfamily (MFS) profile" evidence="8">
    <location>
        <begin position="1"/>
        <end position="428"/>
    </location>
</feature>
<feature type="transmembrane region" description="Helical" evidence="7">
    <location>
        <begin position="332"/>
        <end position="355"/>
    </location>
</feature>
<evidence type="ECO:0000313" key="10">
    <source>
        <dbReference type="Proteomes" id="UP000547510"/>
    </source>
</evidence>
<keyword evidence="4 7" id="KW-0812">Transmembrane</keyword>
<feature type="transmembrane region" description="Helical" evidence="7">
    <location>
        <begin position="198"/>
        <end position="219"/>
    </location>
</feature>
<feature type="transmembrane region" description="Helical" evidence="7">
    <location>
        <begin position="174"/>
        <end position="192"/>
    </location>
</feature>
<accession>A0A841CFJ7</accession>
<keyword evidence="3" id="KW-1003">Cell membrane</keyword>
<feature type="transmembrane region" description="Helical" evidence="7">
    <location>
        <begin position="20"/>
        <end position="37"/>
    </location>
</feature>
<evidence type="ECO:0000256" key="4">
    <source>
        <dbReference type="ARBA" id="ARBA00022692"/>
    </source>
</evidence>
<dbReference type="Gene3D" id="1.20.1250.20">
    <property type="entry name" value="MFS general substrate transporter like domains"/>
    <property type="match status" value="1"/>
</dbReference>
<sequence length="443" mass="45549">MAIALPNLQEGLGATTIDAQWALTAYGVTFGGVLLLGGRLGDLYGRRRLLVCGMAVFAAGSLLAGLAPALPVLIAARALQGLGAAAAVPTALALIGSLYSPGPARTRALSLLTAMSAVGIISGLLLGGTITDLLGWRWVFLLMTAPAVVAAVAAPRTLPEARADEPPARSDVGGAVLVSAGLMAVLFGFTGMEHDGIAAVRTVAPLTVGVLLLVAFVMWERRAPQPLMRLGILRVRSLRAASLAVGANALAFTSIVYLETLYLRNALGYGALEAGLALLPLNVAALLISVTAARPLSRRSPRAALSVFFALIVAALLWLARAPSPAAYLSDILAPLIVLGVAVPSIYIIAIHEAVADIDPDERGLASGVFETSNHVFGGAIGIAVYATVLAMTTDNAHDAGGYRAAFLAAILLVAPLGLVAVLQARRKRAVTARPVPSGDRRR</sequence>
<reference evidence="9 10" key="1">
    <citation type="submission" date="2020-08" db="EMBL/GenBank/DDBJ databases">
        <title>Genomic Encyclopedia of Type Strains, Phase III (KMG-III): the genomes of soil and plant-associated and newly described type strains.</title>
        <authorList>
            <person name="Whitman W."/>
        </authorList>
    </citation>
    <scope>NUCLEOTIDE SEQUENCE [LARGE SCALE GENOMIC DNA]</scope>
    <source>
        <strain evidence="9 10">CECT 8640</strain>
    </source>
</reference>
<dbReference type="SUPFAM" id="SSF103473">
    <property type="entry name" value="MFS general substrate transporter"/>
    <property type="match status" value="1"/>
</dbReference>
<evidence type="ECO:0000256" key="1">
    <source>
        <dbReference type="ARBA" id="ARBA00004651"/>
    </source>
</evidence>
<feature type="transmembrane region" description="Helical" evidence="7">
    <location>
        <begin position="49"/>
        <end position="74"/>
    </location>
</feature>
<dbReference type="Gene3D" id="1.20.1720.10">
    <property type="entry name" value="Multidrug resistance protein D"/>
    <property type="match status" value="1"/>
</dbReference>
<dbReference type="Proteomes" id="UP000547510">
    <property type="component" value="Unassembled WGS sequence"/>
</dbReference>
<name>A0A841CFJ7_9PSEU</name>
<keyword evidence="6 7" id="KW-0472">Membrane</keyword>
<dbReference type="GO" id="GO:0005886">
    <property type="term" value="C:plasma membrane"/>
    <property type="evidence" value="ECO:0007669"/>
    <property type="project" value="UniProtKB-SubCell"/>
</dbReference>
<protein>
    <submittedName>
        <fullName evidence="9">EmrB/QacA subfamily drug resistance transporter</fullName>
    </submittedName>
</protein>
<feature type="transmembrane region" description="Helical" evidence="7">
    <location>
        <begin position="303"/>
        <end position="320"/>
    </location>
</feature>
<proteinExistence type="predicted"/>
<comment type="subcellular location">
    <subcellularLocation>
        <location evidence="1">Cell membrane</location>
        <topology evidence="1">Multi-pass membrane protein</topology>
    </subcellularLocation>
</comment>
<dbReference type="PANTHER" id="PTHR42718:SF46">
    <property type="entry name" value="BLR6921 PROTEIN"/>
    <property type="match status" value="1"/>
</dbReference>
<evidence type="ECO:0000259" key="8">
    <source>
        <dbReference type="PROSITE" id="PS50850"/>
    </source>
</evidence>
<evidence type="ECO:0000256" key="2">
    <source>
        <dbReference type="ARBA" id="ARBA00022448"/>
    </source>
</evidence>
<feature type="transmembrane region" description="Helical" evidence="7">
    <location>
        <begin position="136"/>
        <end position="154"/>
    </location>
</feature>
<keyword evidence="5 7" id="KW-1133">Transmembrane helix</keyword>
<dbReference type="AlphaFoldDB" id="A0A841CFJ7"/>
<comment type="caution">
    <text evidence="9">The sequence shown here is derived from an EMBL/GenBank/DDBJ whole genome shotgun (WGS) entry which is preliminary data.</text>
</comment>